<name>A0A0C2WJQ5_SERVB</name>
<feature type="region of interest" description="Disordered" evidence="2">
    <location>
        <begin position="1"/>
        <end position="216"/>
    </location>
</feature>
<dbReference type="InterPro" id="IPR014840">
    <property type="entry name" value="HRD"/>
</dbReference>
<feature type="region of interest" description="Disordered" evidence="2">
    <location>
        <begin position="341"/>
        <end position="366"/>
    </location>
</feature>
<keyword evidence="6" id="KW-1185">Reference proteome</keyword>
<feature type="compositionally biased region" description="Acidic residues" evidence="2">
    <location>
        <begin position="146"/>
        <end position="155"/>
    </location>
</feature>
<dbReference type="Proteomes" id="UP000054097">
    <property type="component" value="Unassembled WGS sequence"/>
</dbReference>
<reference evidence="6" key="2">
    <citation type="submission" date="2015-01" db="EMBL/GenBank/DDBJ databases">
        <title>Evolutionary Origins and Diversification of the Mycorrhizal Mutualists.</title>
        <authorList>
            <consortium name="DOE Joint Genome Institute"/>
            <consortium name="Mycorrhizal Genomics Consortium"/>
            <person name="Kohler A."/>
            <person name="Kuo A."/>
            <person name="Nagy L.G."/>
            <person name="Floudas D."/>
            <person name="Copeland A."/>
            <person name="Barry K.W."/>
            <person name="Cichocki N."/>
            <person name="Veneault-Fourrey C."/>
            <person name="LaButti K."/>
            <person name="Lindquist E.A."/>
            <person name="Lipzen A."/>
            <person name="Lundell T."/>
            <person name="Morin E."/>
            <person name="Murat C."/>
            <person name="Riley R."/>
            <person name="Ohm R."/>
            <person name="Sun H."/>
            <person name="Tunlid A."/>
            <person name="Henrissat B."/>
            <person name="Grigoriev I.V."/>
            <person name="Hibbett D.S."/>
            <person name="Martin F."/>
        </authorList>
    </citation>
    <scope>NUCLEOTIDE SEQUENCE [LARGE SCALE GENOMIC DNA]</scope>
    <source>
        <strain evidence="6">MAFF 305830</strain>
    </source>
</reference>
<feature type="region of interest" description="Disordered" evidence="2">
    <location>
        <begin position="621"/>
        <end position="645"/>
    </location>
</feature>
<protein>
    <recommendedName>
        <fullName evidence="7">Ubinuclein middle domain-containing protein</fullName>
    </recommendedName>
</protein>
<feature type="region of interest" description="Disordered" evidence="2">
    <location>
        <begin position="496"/>
        <end position="551"/>
    </location>
</feature>
<feature type="compositionally biased region" description="Pro residues" evidence="2">
    <location>
        <begin position="126"/>
        <end position="138"/>
    </location>
</feature>
<evidence type="ECO:0000313" key="6">
    <source>
        <dbReference type="Proteomes" id="UP000054097"/>
    </source>
</evidence>
<evidence type="ECO:0000256" key="2">
    <source>
        <dbReference type="SAM" id="MobiDB-lite"/>
    </source>
</evidence>
<keyword evidence="1" id="KW-0597">Phosphoprotein</keyword>
<feature type="domain" description="Hpc2-related" evidence="3">
    <location>
        <begin position="214"/>
        <end position="254"/>
    </location>
</feature>
<feature type="domain" description="Ubinuclein middle" evidence="4">
    <location>
        <begin position="369"/>
        <end position="616"/>
    </location>
</feature>
<proteinExistence type="predicted"/>
<evidence type="ECO:0000256" key="1">
    <source>
        <dbReference type="ARBA" id="ARBA00022553"/>
    </source>
</evidence>
<dbReference type="Pfam" id="PF14075">
    <property type="entry name" value="UBN_AB"/>
    <property type="match status" value="1"/>
</dbReference>
<dbReference type="Pfam" id="PF08729">
    <property type="entry name" value="HUN"/>
    <property type="match status" value="1"/>
</dbReference>
<dbReference type="HOGENOM" id="CLU_022330_0_0_1"/>
<sequence>MSAMNSPGKGSTLKSPEKERTVIVIDDDSENEGVEAQLLQESPKDSGSSAHGRLNGHIADVKADNDPPRTPTTTAGEVPTSASVSPTPGPQTGQGHSGDPLDALHSSHDPTQKPKSAAAKAAKADSPPPQLPPKPPQQPTVRLEFFIDDPEEYEVDILSMAKASNQRLPTPPPPDKESSDSEDDDEPPELPSQAPVPLPMGLTPDETPIIRRRKRRNKDYDLDDPFLDDTELAMDQRTHVAQTTVQGFYVSAGDVALVEQASPEPTSNNSGLKRGPGRPPKRSVGPLNATLIARTLLSNPLGSHRLEDISAQSAIAASMELQVGAHDTSNILGEDIDMVNGSGIKRKRDSTPPQDSTDPNKRRKTAKIEPFHAELEAQFDVLQKAIAKHDFANKGKFPPDLKPILQETAVKAISLGEYGDNFFNYLPKIFPYNRYTMFKLTKRLVYKDHIRLIHERQAALLEELTKQVDEGMEQAKAEFDRNVLLWEERKARRKADDALKPLGPNGMEGVEPTGPVIPPPKQSANEGDHDKEGEGGDDEDDKDKPPTTRYRLNETMRGYLWALVQLSNEVCTLTNEKYVLENSKEVVSDQSQRKELYKKIMQAFPDGWMNTGTISREVSMMKKKMESATAPKPDEAPASQPPQPQ</sequence>
<organism evidence="5 6">
    <name type="scientific">Serendipita vermifera MAFF 305830</name>
    <dbReference type="NCBI Taxonomy" id="933852"/>
    <lineage>
        <taxon>Eukaryota</taxon>
        <taxon>Fungi</taxon>
        <taxon>Dikarya</taxon>
        <taxon>Basidiomycota</taxon>
        <taxon>Agaricomycotina</taxon>
        <taxon>Agaricomycetes</taxon>
        <taxon>Sebacinales</taxon>
        <taxon>Serendipitaceae</taxon>
        <taxon>Serendipita</taxon>
    </lineage>
</organism>
<evidence type="ECO:0000259" key="3">
    <source>
        <dbReference type="Pfam" id="PF08729"/>
    </source>
</evidence>
<dbReference type="OrthoDB" id="5576775at2759"/>
<feature type="region of interest" description="Disordered" evidence="2">
    <location>
        <begin position="261"/>
        <end position="284"/>
    </location>
</feature>
<accession>A0A0C2WJQ5</accession>
<evidence type="ECO:0008006" key="7">
    <source>
        <dbReference type="Google" id="ProtNLM"/>
    </source>
</evidence>
<reference evidence="5 6" key="1">
    <citation type="submission" date="2014-04" db="EMBL/GenBank/DDBJ databases">
        <authorList>
            <consortium name="DOE Joint Genome Institute"/>
            <person name="Kuo A."/>
            <person name="Zuccaro A."/>
            <person name="Kohler A."/>
            <person name="Nagy L.G."/>
            <person name="Floudas D."/>
            <person name="Copeland A."/>
            <person name="Barry K.W."/>
            <person name="Cichocki N."/>
            <person name="Veneault-Fourrey C."/>
            <person name="LaButti K."/>
            <person name="Lindquist E.A."/>
            <person name="Lipzen A."/>
            <person name="Lundell T."/>
            <person name="Morin E."/>
            <person name="Murat C."/>
            <person name="Sun H."/>
            <person name="Tunlid A."/>
            <person name="Henrissat B."/>
            <person name="Grigoriev I.V."/>
            <person name="Hibbett D.S."/>
            <person name="Martin F."/>
            <person name="Nordberg H.P."/>
            <person name="Cantor M.N."/>
            <person name="Hua S.X."/>
        </authorList>
    </citation>
    <scope>NUCLEOTIDE SEQUENCE [LARGE SCALE GENOMIC DNA]</scope>
    <source>
        <strain evidence="5 6">MAFF 305830</strain>
    </source>
</reference>
<dbReference type="InterPro" id="IPR026947">
    <property type="entry name" value="UBN_middle_dom"/>
</dbReference>
<feature type="compositionally biased region" description="Polar residues" evidence="2">
    <location>
        <begin position="71"/>
        <end position="94"/>
    </location>
</feature>
<evidence type="ECO:0000259" key="4">
    <source>
        <dbReference type="Pfam" id="PF14075"/>
    </source>
</evidence>
<feature type="compositionally biased region" description="Low complexity" evidence="2">
    <location>
        <begin position="113"/>
        <end position="125"/>
    </location>
</feature>
<feature type="compositionally biased region" description="Polar residues" evidence="2">
    <location>
        <begin position="1"/>
        <end position="14"/>
    </location>
</feature>
<gene>
    <name evidence="5" type="ORF">M408DRAFT_330514</name>
</gene>
<evidence type="ECO:0000313" key="5">
    <source>
        <dbReference type="EMBL" id="KIM26553.1"/>
    </source>
</evidence>
<dbReference type="AlphaFoldDB" id="A0A0C2WJQ5"/>
<feature type="compositionally biased region" description="Basic and acidic residues" evidence="2">
    <location>
        <begin position="542"/>
        <end position="551"/>
    </location>
</feature>
<dbReference type="STRING" id="933852.A0A0C2WJQ5"/>
<dbReference type="EMBL" id="KN824305">
    <property type="protein sequence ID" value="KIM26553.1"/>
    <property type="molecule type" value="Genomic_DNA"/>
</dbReference>